<protein>
    <recommendedName>
        <fullName evidence="1">RNA-directed DNA polymerase</fullName>
        <ecNumber evidence="1">2.7.7.49</ecNumber>
    </recommendedName>
</protein>
<comment type="caution">
    <text evidence="11">The sequence shown here is derived from an EMBL/GenBank/DDBJ whole genome shotgun (WGS) entry which is preliminary data.</text>
</comment>
<dbReference type="Proteomes" id="UP000288361">
    <property type="component" value="Unassembled WGS sequence"/>
</dbReference>
<dbReference type="SUPFAM" id="SSF56672">
    <property type="entry name" value="DNA/RNA polymerases"/>
    <property type="match status" value="1"/>
</dbReference>
<evidence type="ECO:0000256" key="4">
    <source>
        <dbReference type="ARBA" id="ARBA00022723"/>
    </source>
</evidence>
<evidence type="ECO:0000256" key="8">
    <source>
        <dbReference type="ARBA" id="ARBA00034120"/>
    </source>
</evidence>
<evidence type="ECO:0000259" key="10">
    <source>
        <dbReference type="PROSITE" id="PS50878"/>
    </source>
</evidence>
<dbReference type="EC" id="2.7.7.49" evidence="1"/>
<dbReference type="GO" id="GO:0003964">
    <property type="term" value="F:RNA-directed DNA polymerase activity"/>
    <property type="evidence" value="ECO:0007669"/>
    <property type="project" value="UniProtKB-KW"/>
</dbReference>
<dbReference type="SUPFAM" id="SSF50494">
    <property type="entry name" value="Trypsin-like serine proteases"/>
    <property type="match status" value="1"/>
</dbReference>
<evidence type="ECO:0000256" key="2">
    <source>
        <dbReference type="ARBA" id="ARBA00022679"/>
    </source>
</evidence>
<organism evidence="11 12">
    <name type="scientific">Idiomarina piscisalsi</name>
    <dbReference type="NCBI Taxonomy" id="1096243"/>
    <lineage>
        <taxon>Bacteria</taxon>
        <taxon>Pseudomonadati</taxon>
        <taxon>Pseudomonadota</taxon>
        <taxon>Gammaproteobacteria</taxon>
        <taxon>Alteromonadales</taxon>
        <taxon>Idiomarinaceae</taxon>
        <taxon>Idiomarina</taxon>
    </lineage>
</organism>
<dbReference type="GO" id="GO:0051607">
    <property type="term" value="P:defense response to virus"/>
    <property type="evidence" value="ECO:0007669"/>
    <property type="project" value="UniProtKB-KW"/>
</dbReference>
<gene>
    <name evidence="11" type="ORF">CWI73_11390</name>
</gene>
<dbReference type="InterPro" id="IPR009003">
    <property type="entry name" value="Peptidase_S1_PA"/>
</dbReference>
<keyword evidence="4" id="KW-0479">Metal-binding</keyword>
<dbReference type="InterPro" id="IPR043504">
    <property type="entry name" value="Peptidase_S1_PA_chymotrypsin"/>
</dbReference>
<keyword evidence="2" id="KW-0808">Transferase</keyword>
<dbReference type="Pfam" id="PF00078">
    <property type="entry name" value="RVT_1"/>
    <property type="match status" value="1"/>
</dbReference>
<reference evidence="11 12" key="1">
    <citation type="journal article" date="2011" name="Front. Microbiol.">
        <title>Genomic signatures of strain selection and enhancement in Bacillus atrophaeus var. globigii, a historical biowarfare simulant.</title>
        <authorList>
            <person name="Gibbons H.S."/>
            <person name="Broomall S.M."/>
            <person name="McNew L.A."/>
            <person name="Daligault H."/>
            <person name="Chapman C."/>
            <person name="Bruce D."/>
            <person name="Karavis M."/>
            <person name="Krepps M."/>
            <person name="McGregor P.A."/>
            <person name="Hong C."/>
            <person name="Park K.H."/>
            <person name="Akmal A."/>
            <person name="Feldman A."/>
            <person name="Lin J.S."/>
            <person name="Chang W.E."/>
            <person name="Higgs B.W."/>
            <person name="Demirev P."/>
            <person name="Lindquist J."/>
            <person name="Liem A."/>
            <person name="Fochler E."/>
            <person name="Read T.D."/>
            <person name="Tapia R."/>
            <person name="Johnson S."/>
            <person name="Bishop-Lilly K.A."/>
            <person name="Detter C."/>
            <person name="Han C."/>
            <person name="Sozhamannan S."/>
            <person name="Rosenzweig C.N."/>
            <person name="Skowronski E.W."/>
        </authorList>
    </citation>
    <scope>NUCLEOTIDE SEQUENCE [LARGE SCALE GENOMIC DNA]</scope>
    <source>
        <strain evidence="11 12">TPS4-2</strain>
    </source>
</reference>
<dbReference type="PANTHER" id="PTHR34047:SF7">
    <property type="entry name" value="RNA-DIRECTED DNA POLYMERASE"/>
    <property type="match status" value="1"/>
</dbReference>
<evidence type="ECO:0000256" key="6">
    <source>
        <dbReference type="ARBA" id="ARBA00022918"/>
    </source>
</evidence>
<comment type="catalytic activity">
    <reaction evidence="9">
        <text>DNA(n) + a 2'-deoxyribonucleoside 5'-triphosphate = DNA(n+1) + diphosphate</text>
        <dbReference type="Rhea" id="RHEA:22508"/>
        <dbReference type="Rhea" id="RHEA-COMP:17339"/>
        <dbReference type="Rhea" id="RHEA-COMP:17340"/>
        <dbReference type="ChEBI" id="CHEBI:33019"/>
        <dbReference type="ChEBI" id="CHEBI:61560"/>
        <dbReference type="ChEBI" id="CHEBI:173112"/>
        <dbReference type="EC" id="2.7.7.49"/>
    </reaction>
</comment>
<name>A0A432YI75_9GAMM</name>
<keyword evidence="5" id="KW-0460">Magnesium</keyword>
<evidence type="ECO:0000256" key="7">
    <source>
        <dbReference type="ARBA" id="ARBA00023118"/>
    </source>
</evidence>
<evidence type="ECO:0000256" key="1">
    <source>
        <dbReference type="ARBA" id="ARBA00012493"/>
    </source>
</evidence>
<dbReference type="GO" id="GO:0046872">
    <property type="term" value="F:metal ion binding"/>
    <property type="evidence" value="ECO:0007669"/>
    <property type="project" value="UniProtKB-KW"/>
</dbReference>
<feature type="domain" description="Reverse transcriptase" evidence="10">
    <location>
        <begin position="45"/>
        <end position="272"/>
    </location>
</feature>
<proteinExistence type="inferred from homology"/>
<evidence type="ECO:0000256" key="9">
    <source>
        <dbReference type="ARBA" id="ARBA00048173"/>
    </source>
</evidence>
<keyword evidence="3" id="KW-0548">Nucleotidyltransferase</keyword>
<evidence type="ECO:0000313" key="12">
    <source>
        <dbReference type="Proteomes" id="UP000288361"/>
    </source>
</evidence>
<sequence length="565" mass="63821">MRQNPPAFLRELRYLMDSQTVLPPRAKLANCSTLDQLASLLNTEVDKLLKLIYPHNRQYISFSIPKKDGSRRLISTPKPTLKNYQMIIASELHHHYIPRASAHAFIEQKSVLTNASPHVNKRYVLNLDLEDFFGTITFGRVKRLLQSPPLSLTHNVATVVAHICCYKGRLPQGAPSSPIISNMIAFKLDNQLLKLAKQYRFTYTRYADDITLSFNQKRKTSLPTDIVKFDEDSLALGRLLLRTIESNGFSVNDDKTRLATKNDRQAVTNLTVNQFVNVNRLFLRQTSAMINALNVYGAQDAEIEYLKKYHKGYLSPRKQLKHKNEPGKFFKQMVRGRLNFIRMVKGKDSLVWRKLMYRYTVAIGEPNARYALSPAELAKRSLFVIHNLTDDSEGVGTGFKLNTFGMVTNQHVIAYLDNSNLADFCVIEWIEKMDQQFPSVQLILSDEKSDIAIVEGASMNIVPALDASTSPDYTPGTTCTLLGFPNYKTEDSPTVIECRIVREIEVDNEPRIVVDEKVTHGMSGGPVIDSDGLVIGIISNGSKYNSTDDRVNAFIPIKTLLLTKN</sequence>
<evidence type="ECO:0000256" key="5">
    <source>
        <dbReference type="ARBA" id="ARBA00022842"/>
    </source>
</evidence>
<dbReference type="InterPro" id="IPR000123">
    <property type="entry name" value="Reverse_transcriptase_msDNA"/>
</dbReference>
<dbReference type="GO" id="GO:0003723">
    <property type="term" value="F:RNA binding"/>
    <property type="evidence" value="ECO:0007669"/>
    <property type="project" value="InterPro"/>
</dbReference>
<dbReference type="PANTHER" id="PTHR34047">
    <property type="entry name" value="NUCLEAR INTRON MATURASE 1, MITOCHONDRIAL-RELATED"/>
    <property type="match status" value="1"/>
</dbReference>
<dbReference type="InterPro" id="IPR043502">
    <property type="entry name" value="DNA/RNA_pol_sf"/>
</dbReference>
<dbReference type="EMBL" id="PIQA01000014">
    <property type="protein sequence ID" value="RUO60652.1"/>
    <property type="molecule type" value="Genomic_DNA"/>
</dbReference>
<dbReference type="InterPro" id="IPR051083">
    <property type="entry name" value="GrpII_Intron_Splice-Mob/Def"/>
</dbReference>
<dbReference type="InterPro" id="IPR000477">
    <property type="entry name" value="RT_dom"/>
</dbReference>
<accession>A0A432YI75</accession>
<evidence type="ECO:0000313" key="11">
    <source>
        <dbReference type="EMBL" id="RUO60652.1"/>
    </source>
</evidence>
<dbReference type="CDD" id="cd03487">
    <property type="entry name" value="RT_Bac_retron_II"/>
    <property type="match status" value="1"/>
</dbReference>
<keyword evidence="7" id="KW-0051">Antiviral defense</keyword>
<evidence type="ECO:0000256" key="3">
    <source>
        <dbReference type="ARBA" id="ARBA00022695"/>
    </source>
</evidence>
<dbReference type="AlphaFoldDB" id="A0A432YI75"/>
<dbReference type="PROSITE" id="PS50878">
    <property type="entry name" value="RT_POL"/>
    <property type="match status" value="1"/>
</dbReference>
<dbReference type="PRINTS" id="PR00866">
    <property type="entry name" value="RNADNAPOLMS"/>
</dbReference>
<comment type="similarity">
    <text evidence="8">Belongs to the bacterial reverse transcriptase family.</text>
</comment>
<dbReference type="Pfam" id="PF13365">
    <property type="entry name" value="Trypsin_2"/>
    <property type="match status" value="1"/>
</dbReference>
<keyword evidence="6 11" id="KW-0695">RNA-directed DNA polymerase</keyword>
<dbReference type="Gene3D" id="2.40.10.10">
    <property type="entry name" value="Trypsin-like serine proteases"/>
    <property type="match status" value="2"/>
</dbReference>